<dbReference type="Pfam" id="PF20160">
    <property type="entry name" value="C-JID"/>
    <property type="match status" value="1"/>
</dbReference>
<evidence type="ECO:0000256" key="5">
    <source>
        <dbReference type="ARBA" id="ARBA00023027"/>
    </source>
</evidence>
<keyword evidence="9" id="KW-1185">Reference proteome</keyword>
<dbReference type="Gene3D" id="3.80.10.10">
    <property type="entry name" value="Ribonuclease Inhibitor"/>
    <property type="match status" value="1"/>
</dbReference>
<keyword evidence="2" id="KW-0433">Leucine-rich repeat</keyword>
<dbReference type="SUPFAM" id="SSF52200">
    <property type="entry name" value="Toll/Interleukin receptor TIR domain"/>
    <property type="match status" value="1"/>
</dbReference>
<dbReference type="GO" id="GO:0007165">
    <property type="term" value="P:signal transduction"/>
    <property type="evidence" value="ECO:0007669"/>
    <property type="project" value="InterPro"/>
</dbReference>
<proteinExistence type="predicted"/>
<dbReference type="GO" id="GO:0061809">
    <property type="term" value="F:NAD+ nucleosidase activity, cyclic ADP-ribose generating"/>
    <property type="evidence" value="ECO:0007669"/>
    <property type="project" value="UniProtKB-EC"/>
</dbReference>
<dbReference type="STRING" id="3760.A0A251QD02"/>
<dbReference type="InterPro" id="IPR044974">
    <property type="entry name" value="Disease_R_plants"/>
</dbReference>
<reference evidence="8 9" key="1">
    <citation type="journal article" date="2013" name="Nat. Genet.">
        <title>The high-quality draft genome of peach (Prunus persica) identifies unique patterns of genetic diversity, domestication and genome evolution.</title>
        <authorList>
            <consortium name="International Peach Genome Initiative"/>
            <person name="Verde I."/>
            <person name="Abbott A.G."/>
            <person name="Scalabrin S."/>
            <person name="Jung S."/>
            <person name="Shu S."/>
            <person name="Marroni F."/>
            <person name="Zhebentyayeva T."/>
            <person name="Dettori M.T."/>
            <person name="Grimwood J."/>
            <person name="Cattonaro F."/>
            <person name="Zuccolo A."/>
            <person name="Rossini L."/>
            <person name="Jenkins J."/>
            <person name="Vendramin E."/>
            <person name="Meisel L.A."/>
            <person name="Decroocq V."/>
            <person name="Sosinski B."/>
            <person name="Prochnik S."/>
            <person name="Mitros T."/>
            <person name="Policriti A."/>
            <person name="Cipriani G."/>
            <person name="Dondini L."/>
            <person name="Ficklin S."/>
            <person name="Goodstein D.M."/>
            <person name="Xuan P."/>
            <person name="Del Fabbro C."/>
            <person name="Aramini V."/>
            <person name="Copetti D."/>
            <person name="Gonzalez S."/>
            <person name="Horner D.S."/>
            <person name="Falchi R."/>
            <person name="Lucas S."/>
            <person name="Mica E."/>
            <person name="Maldonado J."/>
            <person name="Lazzari B."/>
            <person name="Bielenberg D."/>
            <person name="Pirona R."/>
            <person name="Miculan M."/>
            <person name="Barakat A."/>
            <person name="Testolin R."/>
            <person name="Stella A."/>
            <person name="Tartarini S."/>
            <person name="Tonutti P."/>
            <person name="Arus P."/>
            <person name="Orellana A."/>
            <person name="Wells C."/>
            <person name="Main D."/>
            <person name="Vizzotto G."/>
            <person name="Silva H."/>
            <person name="Salamini F."/>
            <person name="Schmutz J."/>
            <person name="Morgante M."/>
            <person name="Rokhsar D.S."/>
        </authorList>
    </citation>
    <scope>NUCLEOTIDE SEQUENCE [LARGE SCALE GENOMIC DNA]</scope>
    <source>
        <strain evidence="9">cv. Nemared</strain>
    </source>
</reference>
<dbReference type="Pfam" id="PF23282">
    <property type="entry name" value="WHD_ROQ1"/>
    <property type="match status" value="1"/>
</dbReference>
<gene>
    <name evidence="8" type="ORF">PRUPE_2G083200</name>
</gene>
<dbReference type="SUPFAM" id="SSF52058">
    <property type="entry name" value="L domain-like"/>
    <property type="match status" value="1"/>
</dbReference>
<dbReference type="InterPro" id="IPR000157">
    <property type="entry name" value="TIR_dom"/>
</dbReference>
<dbReference type="InterPro" id="IPR042197">
    <property type="entry name" value="Apaf_helical"/>
</dbReference>
<evidence type="ECO:0000259" key="7">
    <source>
        <dbReference type="PROSITE" id="PS50104"/>
    </source>
</evidence>
<dbReference type="GO" id="GO:0043531">
    <property type="term" value="F:ADP binding"/>
    <property type="evidence" value="ECO:0007669"/>
    <property type="project" value="InterPro"/>
</dbReference>
<organism evidence="8 9">
    <name type="scientific">Prunus persica</name>
    <name type="common">Peach</name>
    <name type="synonym">Amygdalus persica</name>
    <dbReference type="NCBI Taxonomy" id="3760"/>
    <lineage>
        <taxon>Eukaryota</taxon>
        <taxon>Viridiplantae</taxon>
        <taxon>Streptophyta</taxon>
        <taxon>Embryophyta</taxon>
        <taxon>Tracheophyta</taxon>
        <taxon>Spermatophyta</taxon>
        <taxon>Magnoliopsida</taxon>
        <taxon>eudicotyledons</taxon>
        <taxon>Gunneridae</taxon>
        <taxon>Pentapetalae</taxon>
        <taxon>rosids</taxon>
        <taxon>fabids</taxon>
        <taxon>Rosales</taxon>
        <taxon>Rosaceae</taxon>
        <taxon>Amygdaloideae</taxon>
        <taxon>Amygdaleae</taxon>
        <taxon>Prunus</taxon>
    </lineage>
</organism>
<protein>
    <recommendedName>
        <fullName evidence="1">ADP-ribosyl cyclase/cyclic ADP-ribose hydrolase</fullName>
        <ecNumber evidence="1">3.2.2.6</ecNumber>
    </recommendedName>
</protein>
<feature type="domain" description="TIR" evidence="7">
    <location>
        <begin position="1"/>
        <end position="164"/>
    </location>
</feature>
<dbReference type="FunFam" id="3.40.50.10140:FF:000007">
    <property type="entry name" value="Disease resistance protein (TIR-NBS-LRR class)"/>
    <property type="match status" value="1"/>
</dbReference>
<keyword evidence="3" id="KW-0677">Repeat</keyword>
<dbReference type="Pfam" id="PF01582">
    <property type="entry name" value="TIR"/>
    <property type="match status" value="1"/>
</dbReference>
<evidence type="ECO:0000313" key="8">
    <source>
        <dbReference type="EMBL" id="ONI21711.1"/>
    </source>
</evidence>
<dbReference type="InterPro" id="IPR002182">
    <property type="entry name" value="NB-ARC"/>
</dbReference>
<dbReference type="Proteomes" id="UP000006882">
    <property type="component" value="Chromosome G2"/>
</dbReference>
<evidence type="ECO:0000256" key="2">
    <source>
        <dbReference type="ARBA" id="ARBA00022614"/>
    </source>
</evidence>
<accession>A0A251QD02</accession>
<dbReference type="PANTHER" id="PTHR11017">
    <property type="entry name" value="LEUCINE-RICH REPEAT-CONTAINING PROTEIN"/>
    <property type="match status" value="1"/>
</dbReference>
<dbReference type="AlphaFoldDB" id="A0A251QD02"/>
<dbReference type="EC" id="3.2.2.6" evidence="1"/>
<dbReference type="PRINTS" id="PR00364">
    <property type="entry name" value="DISEASERSIST"/>
</dbReference>
<dbReference type="GO" id="GO:0006952">
    <property type="term" value="P:defense response"/>
    <property type="evidence" value="ECO:0007669"/>
    <property type="project" value="InterPro"/>
</dbReference>
<dbReference type="Gene3D" id="3.40.50.300">
    <property type="entry name" value="P-loop containing nucleotide triphosphate hydrolases"/>
    <property type="match status" value="2"/>
</dbReference>
<dbReference type="SMART" id="SM00255">
    <property type="entry name" value="TIR"/>
    <property type="match status" value="1"/>
</dbReference>
<dbReference type="Gene3D" id="3.40.50.10140">
    <property type="entry name" value="Toll/interleukin-1 receptor homology (TIR) domain"/>
    <property type="match status" value="1"/>
</dbReference>
<evidence type="ECO:0000256" key="3">
    <source>
        <dbReference type="ARBA" id="ARBA00022737"/>
    </source>
</evidence>
<name>A0A251QD02_PRUPE</name>
<dbReference type="PANTHER" id="PTHR11017:SF574">
    <property type="entry name" value="ADP-RIBOSYL CYCLASE_CYCLIC ADP-RIBOSE HYDROLASE"/>
    <property type="match status" value="1"/>
</dbReference>
<dbReference type="InterPro" id="IPR032675">
    <property type="entry name" value="LRR_dom_sf"/>
</dbReference>
<sequence length="752" mass="85596">MYDVFLSFRGEDTRDAFTSHLHVALLRKNIDTYIDNRLEKGDDIGPTLREAIEKSKIAIVIFSKDYTSSTWCLKELVHILECKKSYGQIVIPIFYRIDPSHVRKQQGTYALEDRPLKRSRDEVANWRAALEEAANMSGFYYSSKTGRTEAEFVEKVVHDVLTKLNRKFSSDLKGLVGIEKKIEKIESLLCLDSPGVCCVGIWGMGGIGKTTLADAVFHRLSSKFEACCFLPNDRLRRTKALIVLDDVNAKKQLEVLVGDHDQFCQGSRIIITARDTGPLEQKVDHAKIIKVEGLGSDEALQLFHSHAFKNKSPTDEALQLSREVAEYSKGNPLALKVMGSSFLHCKSKQEWEVQWKKLKRVPIGEIHKVLRVSYDGLDDNEKEIFLDIACFHKGYKRNDVERMLDTCDFFGETGINDLIFEAQLDFQLMVIATTEIKALQIFQLPNTYCNNLEVIPDDLFRLTSLQELNLSWTEIKNIPASIKQAAQLSRLFLNGCKSLEFLPELPSLLQYLEAHACTSLKTVSSSSPAITQGWEEYIFSRGLHEKHIFSDCPKLDENARNNIMGDAQLRIMRLAIASSKFKQDKIEEASYNSDEESFIAITCSANEIPNWFSHQSEGSSIKIELPRDWFSTDFLGFALSLVVAATTGYMKIGCKYNFKTSNGESHKINHRLNYRFESQEYSLDEVFVWWYNNVFEEVVEGAQSPTAFYKLVTEVNVDFNVLTVYDQPLPVEKCGICLLYGKDAEMIKQRAL</sequence>
<dbReference type="SUPFAM" id="SSF52540">
    <property type="entry name" value="P-loop containing nucleoside triphosphate hydrolases"/>
    <property type="match status" value="1"/>
</dbReference>
<dbReference type="Pfam" id="PF00931">
    <property type="entry name" value="NB-ARC"/>
    <property type="match status" value="2"/>
</dbReference>
<dbReference type="Gene3D" id="1.10.8.430">
    <property type="entry name" value="Helical domain of apoptotic protease-activating factors"/>
    <property type="match status" value="1"/>
</dbReference>
<evidence type="ECO:0000256" key="1">
    <source>
        <dbReference type="ARBA" id="ARBA00011982"/>
    </source>
</evidence>
<evidence type="ECO:0000313" key="9">
    <source>
        <dbReference type="Proteomes" id="UP000006882"/>
    </source>
</evidence>
<dbReference type="InterPro" id="IPR045344">
    <property type="entry name" value="C-JID"/>
</dbReference>
<evidence type="ECO:0000256" key="6">
    <source>
        <dbReference type="ARBA" id="ARBA00047304"/>
    </source>
</evidence>
<keyword evidence="4" id="KW-0378">Hydrolase</keyword>
<dbReference type="PROSITE" id="PS50104">
    <property type="entry name" value="TIR"/>
    <property type="match status" value="1"/>
</dbReference>
<evidence type="ECO:0000256" key="4">
    <source>
        <dbReference type="ARBA" id="ARBA00022801"/>
    </source>
</evidence>
<keyword evidence="5" id="KW-0520">NAD</keyword>
<dbReference type="InterPro" id="IPR027417">
    <property type="entry name" value="P-loop_NTPase"/>
</dbReference>
<dbReference type="InterPro" id="IPR058192">
    <property type="entry name" value="WHD_ROQ1-like"/>
</dbReference>
<dbReference type="EMBL" id="CM007652">
    <property type="protein sequence ID" value="ONI21711.1"/>
    <property type="molecule type" value="Genomic_DNA"/>
</dbReference>
<comment type="catalytic activity">
    <reaction evidence="6">
        <text>NAD(+) + H2O = ADP-D-ribose + nicotinamide + H(+)</text>
        <dbReference type="Rhea" id="RHEA:16301"/>
        <dbReference type="ChEBI" id="CHEBI:15377"/>
        <dbReference type="ChEBI" id="CHEBI:15378"/>
        <dbReference type="ChEBI" id="CHEBI:17154"/>
        <dbReference type="ChEBI" id="CHEBI:57540"/>
        <dbReference type="ChEBI" id="CHEBI:57967"/>
        <dbReference type="EC" id="3.2.2.6"/>
    </reaction>
    <physiologicalReaction direction="left-to-right" evidence="6">
        <dbReference type="Rhea" id="RHEA:16302"/>
    </physiologicalReaction>
</comment>
<dbReference type="Gramene" id="ONI21711">
    <property type="protein sequence ID" value="ONI21711"/>
    <property type="gene ID" value="PRUPE_2G083200"/>
</dbReference>
<dbReference type="InterPro" id="IPR035897">
    <property type="entry name" value="Toll_tir_struct_dom_sf"/>
</dbReference>